<accession>A0A560FKK2</accession>
<protein>
    <recommendedName>
        <fullName evidence="3">HIRAN domain-containing protein</fullName>
    </recommendedName>
</protein>
<proteinExistence type="predicted"/>
<dbReference type="EMBL" id="VITN01000004">
    <property type="protein sequence ID" value="TWB22129.1"/>
    <property type="molecule type" value="Genomic_DNA"/>
</dbReference>
<dbReference type="AlphaFoldDB" id="A0A560FKK2"/>
<comment type="caution">
    <text evidence="1">The sequence shown here is derived from an EMBL/GenBank/DDBJ whole genome shotgun (WGS) entry which is preliminary data.</text>
</comment>
<gene>
    <name evidence="1" type="ORF">FBZ89_104378</name>
</gene>
<dbReference type="Proteomes" id="UP000319859">
    <property type="component" value="Unassembled WGS sequence"/>
</dbReference>
<evidence type="ECO:0000313" key="1">
    <source>
        <dbReference type="EMBL" id="TWB22129.1"/>
    </source>
</evidence>
<organism evidence="1 2">
    <name type="scientific">Nitrospirillum amazonense</name>
    <dbReference type="NCBI Taxonomy" id="28077"/>
    <lineage>
        <taxon>Bacteria</taxon>
        <taxon>Pseudomonadati</taxon>
        <taxon>Pseudomonadota</taxon>
        <taxon>Alphaproteobacteria</taxon>
        <taxon>Rhodospirillales</taxon>
        <taxon>Azospirillaceae</taxon>
        <taxon>Nitrospirillum</taxon>
    </lineage>
</organism>
<evidence type="ECO:0000313" key="2">
    <source>
        <dbReference type="Proteomes" id="UP000319859"/>
    </source>
</evidence>
<sequence>MRANIPPPAAPYALKGRKRHPRRRAVLTAAIAAGSLLLLPRRICLDSGGQASPLSFFVAGVRYQKVAVRLQEGDRVRVVPGTFDGARSYTVLTTMGIRVGFVPKGEIAALMSLSPASGGEHSAHVLIADHNTVPWKRYKLVLDT</sequence>
<name>A0A560FKK2_9PROT</name>
<reference evidence="1 2" key="1">
    <citation type="submission" date="2019-06" db="EMBL/GenBank/DDBJ databases">
        <title>Genomic Encyclopedia of Type Strains, Phase IV (KMG-V): Genome sequencing to study the core and pangenomes of soil and plant-associated prokaryotes.</title>
        <authorList>
            <person name="Whitman W."/>
        </authorList>
    </citation>
    <scope>NUCLEOTIDE SEQUENCE [LARGE SCALE GENOMIC DNA]</scope>
    <source>
        <strain evidence="1 2">BR 11880</strain>
    </source>
</reference>
<evidence type="ECO:0008006" key="3">
    <source>
        <dbReference type="Google" id="ProtNLM"/>
    </source>
</evidence>
<dbReference type="RefSeq" id="WP_145749746.1">
    <property type="nucleotide sequence ID" value="NZ_VITN01000004.1"/>
</dbReference>